<evidence type="ECO:0000256" key="3">
    <source>
        <dbReference type="ARBA" id="ARBA00022448"/>
    </source>
</evidence>
<evidence type="ECO:0000256" key="9">
    <source>
        <dbReference type="ARBA" id="ARBA00022989"/>
    </source>
</evidence>
<feature type="non-terminal residue" evidence="13">
    <location>
        <position position="41"/>
    </location>
</feature>
<evidence type="ECO:0008006" key="14">
    <source>
        <dbReference type="Google" id="ProtNLM"/>
    </source>
</evidence>
<evidence type="ECO:0000256" key="2">
    <source>
        <dbReference type="ARBA" id="ARBA00009819"/>
    </source>
</evidence>
<evidence type="ECO:0000313" key="13">
    <source>
        <dbReference type="EMBL" id="HGY54393.1"/>
    </source>
</evidence>
<keyword evidence="4" id="KW-1003">Cell membrane</keyword>
<dbReference type="GO" id="GO:0070069">
    <property type="term" value="C:cytochrome complex"/>
    <property type="evidence" value="ECO:0007669"/>
    <property type="project" value="InterPro"/>
</dbReference>
<keyword evidence="7" id="KW-0479">Metal-binding</keyword>
<dbReference type="GO" id="GO:0009055">
    <property type="term" value="F:electron transfer activity"/>
    <property type="evidence" value="ECO:0007669"/>
    <property type="project" value="InterPro"/>
</dbReference>
<evidence type="ECO:0000256" key="1">
    <source>
        <dbReference type="ARBA" id="ARBA00004651"/>
    </source>
</evidence>
<gene>
    <name evidence="13" type="ORF">ENK44_01700</name>
</gene>
<name>A0A7V4WU27_CALAY</name>
<dbReference type="EMBL" id="DRQG01000017">
    <property type="protein sequence ID" value="HGY54393.1"/>
    <property type="molecule type" value="Genomic_DNA"/>
</dbReference>
<dbReference type="AlphaFoldDB" id="A0A7V4WU27"/>
<organism evidence="13">
    <name type="scientific">Caldithrix abyssi</name>
    <dbReference type="NCBI Taxonomy" id="187145"/>
    <lineage>
        <taxon>Bacteria</taxon>
        <taxon>Pseudomonadati</taxon>
        <taxon>Calditrichota</taxon>
        <taxon>Calditrichia</taxon>
        <taxon>Calditrichales</taxon>
        <taxon>Calditrichaceae</taxon>
        <taxon>Caldithrix</taxon>
    </lineage>
</organism>
<evidence type="ECO:0000256" key="6">
    <source>
        <dbReference type="ARBA" id="ARBA00022692"/>
    </source>
</evidence>
<dbReference type="GO" id="GO:0019646">
    <property type="term" value="P:aerobic electron transport chain"/>
    <property type="evidence" value="ECO:0007669"/>
    <property type="project" value="InterPro"/>
</dbReference>
<keyword evidence="10" id="KW-0408">Iron</keyword>
<keyword evidence="11 12" id="KW-0472">Membrane</keyword>
<accession>A0A7V4WU27</accession>
<comment type="similarity">
    <text evidence="2">Belongs to the cytochrome ubiquinol oxidase subunit 1 family.</text>
</comment>
<dbReference type="Pfam" id="PF01654">
    <property type="entry name" value="Cyt_bd_oxida_I"/>
    <property type="match status" value="1"/>
</dbReference>
<feature type="transmembrane region" description="Helical" evidence="12">
    <location>
        <begin position="12"/>
        <end position="36"/>
    </location>
</feature>
<comment type="subcellular location">
    <subcellularLocation>
        <location evidence="1">Cell membrane</location>
        <topology evidence="1">Multi-pass membrane protein</topology>
    </subcellularLocation>
</comment>
<keyword evidence="6 12" id="KW-0812">Transmembrane</keyword>
<evidence type="ECO:0000256" key="5">
    <source>
        <dbReference type="ARBA" id="ARBA00022617"/>
    </source>
</evidence>
<evidence type="ECO:0000256" key="4">
    <source>
        <dbReference type="ARBA" id="ARBA00022475"/>
    </source>
</evidence>
<comment type="caution">
    <text evidence="13">The sequence shown here is derived from an EMBL/GenBank/DDBJ whole genome shotgun (WGS) entry which is preliminary data.</text>
</comment>
<evidence type="ECO:0000256" key="10">
    <source>
        <dbReference type="ARBA" id="ARBA00023004"/>
    </source>
</evidence>
<keyword evidence="8" id="KW-0249">Electron transport</keyword>
<keyword evidence="5" id="KW-0349">Heme</keyword>
<dbReference type="Proteomes" id="UP000885779">
    <property type="component" value="Unassembled WGS sequence"/>
</dbReference>
<evidence type="ECO:0000256" key="7">
    <source>
        <dbReference type="ARBA" id="ARBA00022723"/>
    </source>
</evidence>
<protein>
    <recommendedName>
        <fullName evidence="14">Cytochrome ubiquinol oxidase subunit I</fullName>
    </recommendedName>
</protein>
<proteinExistence type="inferred from homology"/>
<keyword evidence="9 12" id="KW-1133">Transmembrane helix</keyword>
<evidence type="ECO:0000256" key="12">
    <source>
        <dbReference type="SAM" id="Phobius"/>
    </source>
</evidence>
<reference evidence="13" key="1">
    <citation type="journal article" date="2020" name="mSystems">
        <title>Genome- and Community-Level Interaction Insights into Carbon Utilization and Element Cycling Functions of Hydrothermarchaeota in Hydrothermal Sediment.</title>
        <authorList>
            <person name="Zhou Z."/>
            <person name="Liu Y."/>
            <person name="Xu W."/>
            <person name="Pan J."/>
            <person name="Luo Z.H."/>
            <person name="Li M."/>
        </authorList>
    </citation>
    <scope>NUCLEOTIDE SEQUENCE [LARGE SCALE GENOMIC DNA]</scope>
    <source>
        <strain evidence="13">HyVt-577</strain>
    </source>
</reference>
<dbReference type="InterPro" id="IPR002585">
    <property type="entry name" value="Cyt-d_ubiquinol_oxidase_su_1"/>
</dbReference>
<dbReference type="GO" id="GO:0046872">
    <property type="term" value="F:metal ion binding"/>
    <property type="evidence" value="ECO:0007669"/>
    <property type="project" value="UniProtKB-KW"/>
</dbReference>
<dbReference type="GO" id="GO:0005886">
    <property type="term" value="C:plasma membrane"/>
    <property type="evidence" value="ECO:0007669"/>
    <property type="project" value="UniProtKB-SubCell"/>
</dbReference>
<evidence type="ECO:0000256" key="8">
    <source>
        <dbReference type="ARBA" id="ARBA00022982"/>
    </source>
</evidence>
<evidence type="ECO:0000256" key="11">
    <source>
        <dbReference type="ARBA" id="ARBA00023136"/>
    </source>
</evidence>
<keyword evidence="3" id="KW-0813">Transport</keyword>
<sequence length="41" mass="5110">MEDLILYHRLQFAFTISFHYLFPQLTMGLSALIVWFKWRYI</sequence>